<sequence length="517" mass="55997">MLITSAPIPVYTSIPITAQLRVISDSLAGHYARTGILSKEDLTTFYRQFLRIATYLVSKNCLFPPEQSRSFLHAMQPALPKTPTRSPTSTTLPSSYSSLTSVRVVTVTDIIKVLAGQQTGQNNAASNGNAAKKPRPDGCGYCSDLDHFINQCKRVLEDIQAGKCRRNSDGRFVLPSGAFNPRQLAAAQLLVEVAVDHLSAPSASSASTARTYTLSDEDRMEALKREFETLLTHSQAKRALAANKHEEPERTIPPPTAKPAAAPAPPTPAAPSSTPAPLPSHPFAGARDAGAPVPQLFNEAEPALPFSSDILEEQRANDARRTNLLDPLPASYVQAQFNSPAGAFAVPYPYAVYYDSGAIPDDLIVSMESSAICSILHIIDNQQQVECIVVAGSQIIAMSEAVCHEFPLSHDPRIFLCMQSANGSISSSLGLARNIPFRIGDITLYLQVHIVRNPAYDVLLGHPFDVLMQSTVRNFANKDQTITIAIPIPANSLRFPRFRAALPVLARRVFPTRGIDP</sequence>
<protein>
    <submittedName>
        <fullName evidence="2">Uncharacterized protein</fullName>
    </submittedName>
</protein>
<proteinExistence type="predicted"/>
<evidence type="ECO:0000256" key="1">
    <source>
        <dbReference type="SAM" id="MobiDB-lite"/>
    </source>
</evidence>
<dbReference type="Gene3D" id="2.40.70.10">
    <property type="entry name" value="Acid Proteases"/>
    <property type="match status" value="1"/>
</dbReference>
<dbReference type="CDD" id="cd00303">
    <property type="entry name" value="retropepsin_like"/>
    <property type="match status" value="1"/>
</dbReference>
<accession>A0AAD7FY35</accession>
<dbReference type="AlphaFoldDB" id="A0AAD7FY35"/>
<dbReference type="Proteomes" id="UP001221757">
    <property type="component" value="Unassembled WGS sequence"/>
</dbReference>
<dbReference type="EMBL" id="JARKIE010000400">
    <property type="protein sequence ID" value="KAJ7645346.1"/>
    <property type="molecule type" value="Genomic_DNA"/>
</dbReference>
<gene>
    <name evidence="2" type="ORF">B0H17DRAFT_1216053</name>
</gene>
<feature type="compositionally biased region" description="Pro residues" evidence="1">
    <location>
        <begin position="251"/>
        <end position="280"/>
    </location>
</feature>
<keyword evidence="3" id="KW-1185">Reference proteome</keyword>
<comment type="caution">
    <text evidence="2">The sequence shown here is derived from an EMBL/GenBank/DDBJ whole genome shotgun (WGS) entry which is preliminary data.</text>
</comment>
<reference evidence="2" key="1">
    <citation type="submission" date="2023-03" db="EMBL/GenBank/DDBJ databases">
        <title>Massive genome expansion in bonnet fungi (Mycena s.s.) driven by repeated elements and novel gene families across ecological guilds.</title>
        <authorList>
            <consortium name="Lawrence Berkeley National Laboratory"/>
            <person name="Harder C.B."/>
            <person name="Miyauchi S."/>
            <person name="Viragh M."/>
            <person name="Kuo A."/>
            <person name="Thoen E."/>
            <person name="Andreopoulos B."/>
            <person name="Lu D."/>
            <person name="Skrede I."/>
            <person name="Drula E."/>
            <person name="Henrissat B."/>
            <person name="Morin E."/>
            <person name="Kohler A."/>
            <person name="Barry K."/>
            <person name="LaButti K."/>
            <person name="Morin E."/>
            <person name="Salamov A."/>
            <person name="Lipzen A."/>
            <person name="Mereny Z."/>
            <person name="Hegedus B."/>
            <person name="Baldrian P."/>
            <person name="Stursova M."/>
            <person name="Weitz H."/>
            <person name="Taylor A."/>
            <person name="Grigoriev I.V."/>
            <person name="Nagy L.G."/>
            <person name="Martin F."/>
            <person name="Kauserud H."/>
        </authorList>
    </citation>
    <scope>NUCLEOTIDE SEQUENCE</scope>
    <source>
        <strain evidence="2">CBHHK067</strain>
    </source>
</reference>
<dbReference type="InterPro" id="IPR021109">
    <property type="entry name" value="Peptidase_aspartic_dom_sf"/>
</dbReference>
<feature type="region of interest" description="Disordered" evidence="1">
    <location>
        <begin position="237"/>
        <end position="290"/>
    </location>
</feature>
<organism evidence="2 3">
    <name type="scientific">Mycena rosella</name>
    <name type="common">Pink bonnet</name>
    <name type="synonym">Agaricus rosellus</name>
    <dbReference type="NCBI Taxonomy" id="1033263"/>
    <lineage>
        <taxon>Eukaryota</taxon>
        <taxon>Fungi</taxon>
        <taxon>Dikarya</taxon>
        <taxon>Basidiomycota</taxon>
        <taxon>Agaricomycotina</taxon>
        <taxon>Agaricomycetes</taxon>
        <taxon>Agaricomycetidae</taxon>
        <taxon>Agaricales</taxon>
        <taxon>Marasmiineae</taxon>
        <taxon>Mycenaceae</taxon>
        <taxon>Mycena</taxon>
    </lineage>
</organism>
<evidence type="ECO:0000313" key="2">
    <source>
        <dbReference type="EMBL" id="KAJ7645346.1"/>
    </source>
</evidence>
<evidence type="ECO:0000313" key="3">
    <source>
        <dbReference type="Proteomes" id="UP001221757"/>
    </source>
</evidence>
<name>A0AAD7FY35_MYCRO</name>